<evidence type="ECO:0000313" key="4">
    <source>
        <dbReference type="EMBL" id="BDU77323.1"/>
    </source>
</evidence>
<dbReference type="EMBL" id="AP027081">
    <property type="protein sequence ID" value="BDU77323.1"/>
    <property type="molecule type" value="Genomic_DNA"/>
</dbReference>
<reference evidence="4" key="1">
    <citation type="journal article" date="2023" name="Int. J. Syst. Evol. Microbiol.">
        <title>Mesoterricola silvestris gen. nov., sp. nov., Mesoterricola sediminis sp. nov., Geothrix oryzae sp. nov., Geothrix edaphica sp. nov., Geothrix rubra sp. nov., and Geothrix limicola sp. nov., six novel members of Acidobacteriota isolated from soils.</title>
        <authorList>
            <person name="Itoh H."/>
            <person name="Sugisawa Y."/>
            <person name="Mise K."/>
            <person name="Xu Z."/>
            <person name="Kuniyasu M."/>
            <person name="Ushijima N."/>
            <person name="Kawano K."/>
            <person name="Kobayashi E."/>
            <person name="Shiratori Y."/>
            <person name="Masuda Y."/>
            <person name="Senoo K."/>
        </authorList>
    </citation>
    <scope>NUCLEOTIDE SEQUENCE</scope>
    <source>
        <strain evidence="4">W786</strain>
    </source>
</reference>
<evidence type="ECO:0000256" key="2">
    <source>
        <dbReference type="PIRSR" id="PIRSR603782-1"/>
    </source>
</evidence>
<feature type="binding site" evidence="2">
    <location>
        <position position="61"/>
    </location>
    <ligand>
        <name>Cu cation</name>
        <dbReference type="ChEBI" id="CHEBI:23378"/>
    </ligand>
</feature>
<keyword evidence="5" id="KW-1185">Reference proteome</keyword>
<dbReference type="Gene3D" id="3.40.30.10">
    <property type="entry name" value="Glutaredoxin"/>
    <property type="match status" value="1"/>
</dbReference>
<name>A0AA48H7E0_9BACT</name>
<dbReference type="PROSITE" id="PS51257">
    <property type="entry name" value="PROKAR_LIPOPROTEIN"/>
    <property type="match status" value="1"/>
</dbReference>
<dbReference type="SUPFAM" id="SSF52833">
    <property type="entry name" value="Thioredoxin-like"/>
    <property type="match status" value="1"/>
</dbReference>
<evidence type="ECO:0000256" key="3">
    <source>
        <dbReference type="SAM" id="SignalP"/>
    </source>
</evidence>
<dbReference type="Pfam" id="PF02630">
    <property type="entry name" value="SCO1-SenC"/>
    <property type="match status" value="1"/>
</dbReference>
<proteinExistence type="inferred from homology"/>
<keyword evidence="2" id="KW-0479">Metal-binding</keyword>
<dbReference type="KEGG" id="msea:METESE_22810"/>
<evidence type="ECO:0000256" key="1">
    <source>
        <dbReference type="ARBA" id="ARBA00010996"/>
    </source>
</evidence>
<dbReference type="InterPro" id="IPR003782">
    <property type="entry name" value="SCO1/SenC"/>
</dbReference>
<dbReference type="RefSeq" id="WP_316410239.1">
    <property type="nucleotide sequence ID" value="NZ_AP027081.1"/>
</dbReference>
<evidence type="ECO:0000313" key="5">
    <source>
        <dbReference type="Proteomes" id="UP001228113"/>
    </source>
</evidence>
<dbReference type="PANTHER" id="PTHR12151:SF25">
    <property type="entry name" value="LINALOOL DEHYDRATASE_ISOMERASE DOMAIN-CONTAINING PROTEIN"/>
    <property type="match status" value="1"/>
</dbReference>
<dbReference type="CDD" id="cd02968">
    <property type="entry name" value="SCO"/>
    <property type="match status" value="1"/>
</dbReference>
<sequence length="185" mass="19185">MPIPRPHPLLPAAGLLLVLAACGDPALPPGGDFTLQAPEGALDTRTLRGSALLVCFGYAACPDPVQAHVRACAQALQRLPADQRARVRLLLVSSDPWRDTPARMGAYAALLDPAVTGLTGAPEVVAAVERAFGAPAVRGPAGPDGGYDVTHSRRIHVVDPRGRLAAVLPANAGPDRVLSALRRVL</sequence>
<organism evidence="4 5">
    <name type="scientific">Mesoterricola sediminis</name>
    <dbReference type="NCBI Taxonomy" id="2927980"/>
    <lineage>
        <taxon>Bacteria</taxon>
        <taxon>Pseudomonadati</taxon>
        <taxon>Acidobacteriota</taxon>
        <taxon>Holophagae</taxon>
        <taxon>Holophagales</taxon>
        <taxon>Holophagaceae</taxon>
        <taxon>Mesoterricola</taxon>
    </lineage>
</organism>
<feature type="chain" id="PRO_5041200682" evidence="3">
    <location>
        <begin position="24"/>
        <end position="185"/>
    </location>
</feature>
<dbReference type="AlphaFoldDB" id="A0AA48H7E0"/>
<keyword evidence="3" id="KW-0732">Signal</keyword>
<protein>
    <submittedName>
        <fullName evidence="4">Electron transporter</fullName>
    </submittedName>
</protein>
<dbReference type="PANTHER" id="PTHR12151">
    <property type="entry name" value="ELECTRON TRANSPORT PROTIN SCO1/SENC FAMILY MEMBER"/>
    <property type="match status" value="1"/>
</dbReference>
<dbReference type="GO" id="GO:0046872">
    <property type="term" value="F:metal ion binding"/>
    <property type="evidence" value="ECO:0007669"/>
    <property type="project" value="UniProtKB-KW"/>
</dbReference>
<dbReference type="InterPro" id="IPR036249">
    <property type="entry name" value="Thioredoxin-like_sf"/>
</dbReference>
<feature type="signal peptide" evidence="3">
    <location>
        <begin position="1"/>
        <end position="23"/>
    </location>
</feature>
<keyword evidence="2" id="KW-0186">Copper</keyword>
<gene>
    <name evidence="4" type="ORF">METESE_22810</name>
</gene>
<comment type="similarity">
    <text evidence="1">Belongs to the SCO1/2 family.</text>
</comment>
<feature type="binding site" evidence="2">
    <location>
        <position position="151"/>
    </location>
    <ligand>
        <name>Cu cation</name>
        <dbReference type="ChEBI" id="CHEBI:23378"/>
    </ligand>
</feature>
<accession>A0AA48H7E0</accession>
<dbReference type="Proteomes" id="UP001228113">
    <property type="component" value="Chromosome"/>
</dbReference>